<feature type="transmembrane region" description="Helical" evidence="12">
    <location>
        <begin position="146"/>
        <end position="165"/>
    </location>
</feature>
<feature type="transmembrane region" description="Helical" evidence="12">
    <location>
        <begin position="171"/>
        <end position="196"/>
    </location>
</feature>
<dbReference type="InterPro" id="IPR005599">
    <property type="entry name" value="GPI_mannosylTrfase"/>
</dbReference>
<feature type="transmembrane region" description="Helical" evidence="12">
    <location>
        <begin position="96"/>
        <end position="114"/>
    </location>
</feature>
<evidence type="ECO:0000313" key="14">
    <source>
        <dbReference type="Proteomes" id="UP000314294"/>
    </source>
</evidence>
<sequence>MAEKRNVLGLPLLLLLITGSFLHLIICPFTKVEESFNLQAVHDILYHRTNFEKYDHHDFPGVVPRTFLGPLFLSVLCSPVAFLFSLLDAPKFYTQLAVRASLGACVVGALWHMQKEVRRQFGSTVAGLFCLTCASQFHLMFYSTRTLPNVFALPLVLVAFTSWMAQKYGRFVSLSALVIIVFRSELCIFLGLMLLISMLSRKLGLLQLLSYAVPAGIASLALTVAIDSIFWRKLLWPEGQVLWYNTVLNKSSNWGISFLIHSRTPMRGLISTPQFSLTPVSQYTAPFLWYFYSAVPRGLGCTLLFLPLGLLDRRMRLLLLPTAGFILIYSLLPHKELRFIIYTFPVLSLVAARGCSFMQKSWMYKLGSAVVVGHLFTNAAYSSISLYVSHHNYPGGRGMQELHRLLPVTADVFVHIDPYSAETGVSRFLEQNRNWRYDKREDLTLKNLDMNTYTHLLMEANVTKMQRLRDTHQPLAFIEGYSHIAVDIFHVPPVSVQLARRAVLMERKTAAGQPRERRQGILD</sequence>
<feature type="transmembrane region" description="Helical" evidence="12">
    <location>
        <begin position="339"/>
        <end position="358"/>
    </location>
</feature>
<evidence type="ECO:0000256" key="8">
    <source>
        <dbReference type="ARBA" id="ARBA00022989"/>
    </source>
</evidence>
<keyword evidence="14" id="KW-1185">Reference proteome</keyword>
<keyword evidence="4 12" id="KW-0328">Glycosyltransferase</keyword>
<protein>
    <recommendedName>
        <fullName evidence="12">Mannosyltransferase</fullName>
        <ecNumber evidence="12">2.4.1.-</ecNumber>
    </recommendedName>
</protein>
<feature type="transmembrane region" description="Helical" evidence="12">
    <location>
        <begin position="120"/>
        <end position="139"/>
    </location>
</feature>
<evidence type="ECO:0000256" key="7">
    <source>
        <dbReference type="ARBA" id="ARBA00022824"/>
    </source>
</evidence>
<feature type="transmembrane region" description="Helical" evidence="12">
    <location>
        <begin position="317"/>
        <end position="333"/>
    </location>
</feature>
<dbReference type="PANTHER" id="PTHR22760">
    <property type="entry name" value="GLYCOSYLTRANSFERASE"/>
    <property type="match status" value="1"/>
</dbReference>
<feature type="transmembrane region" description="Helical" evidence="12">
    <location>
        <begin position="7"/>
        <end position="26"/>
    </location>
</feature>
<keyword evidence="5 13" id="KW-0808">Transferase</keyword>
<dbReference type="AlphaFoldDB" id="A0A4Z2I1C0"/>
<keyword evidence="8 12" id="KW-1133">Transmembrane helix</keyword>
<evidence type="ECO:0000256" key="3">
    <source>
        <dbReference type="ARBA" id="ARBA00007063"/>
    </source>
</evidence>
<comment type="catalytic activity">
    <reaction evidence="11">
        <text>an alpha-D-Man-(1-&gt;2)-alpha-D-Man-(1-&gt;2)-alpha-D-Man-(1-&gt;3)-[alpha-D-Man-(1-&gt;2)-alpha-D-Man-(1-&gt;3)-alpha-D-Man-(1-&gt;6)]-beta-D-Man-(1-&gt;4)-beta-D-GlcNAc-(1-&gt;4)-alpha-D-GlcNAc-diphospho-di-trans,poly-cis-dolichol + a di-trans,poly-cis-dolichyl beta-D-mannosyl phosphate = an alpha-D-Man-(1-&gt;2)-alpha-D-Man-(1-&gt;2)-alpha-D-Man-(1-&gt;3)-[alpha-D-Man-(1-&gt;2)-alpha-D-Man-(1-&gt;3)-[alpha-D-Man-(1-&gt;6)]-alpha-D-Man-(1-&gt;6)]-beta-D-Man-(1-&gt;4)-beta-D-GlcNAc-(1-&gt;4)-alpha-D-GlcNAc-diphospho-di-trans,poly-cis-dolichol + a di-trans,poly-cis-dolichyl phosphate + H(+)</text>
        <dbReference type="Rhea" id="RHEA:29535"/>
        <dbReference type="Rhea" id="RHEA-COMP:19498"/>
        <dbReference type="Rhea" id="RHEA-COMP:19501"/>
        <dbReference type="Rhea" id="RHEA-COMP:19518"/>
        <dbReference type="Rhea" id="RHEA-COMP:19519"/>
        <dbReference type="ChEBI" id="CHEBI:15378"/>
        <dbReference type="ChEBI" id="CHEBI:57683"/>
        <dbReference type="ChEBI" id="CHEBI:58211"/>
        <dbReference type="ChEBI" id="CHEBI:132517"/>
        <dbReference type="ChEBI" id="CHEBI:132519"/>
        <dbReference type="EC" id="2.4.1.260"/>
    </reaction>
    <physiologicalReaction direction="left-to-right" evidence="11">
        <dbReference type="Rhea" id="RHEA:29536"/>
    </physiologicalReaction>
</comment>
<evidence type="ECO:0000256" key="12">
    <source>
        <dbReference type="RuleBase" id="RU363075"/>
    </source>
</evidence>
<organism evidence="13 14">
    <name type="scientific">Liparis tanakae</name>
    <name type="common">Tanaka's snailfish</name>
    <dbReference type="NCBI Taxonomy" id="230148"/>
    <lineage>
        <taxon>Eukaryota</taxon>
        <taxon>Metazoa</taxon>
        <taxon>Chordata</taxon>
        <taxon>Craniata</taxon>
        <taxon>Vertebrata</taxon>
        <taxon>Euteleostomi</taxon>
        <taxon>Actinopterygii</taxon>
        <taxon>Neopterygii</taxon>
        <taxon>Teleostei</taxon>
        <taxon>Neoteleostei</taxon>
        <taxon>Acanthomorphata</taxon>
        <taxon>Eupercaria</taxon>
        <taxon>Perciformes</taxon>
        <taxon>Cottioidei</taxon>
        <taxon>Cottales</taxon>
        <taxon>Liparidae</taxon>
        <taxon>Liparis</taxon>
    </lineage>
</organism>
<gene>
    <name evidence="13" type="primary">Alg12</name>
    <name evidence="13" type="ORF">EYF80_017863</name>
</gene>
<evidence type="ECO:0000256" key="4">
    <source>
        <dbReference type="ARBA" id="ARBA00022676"/>
    </source>
</evidence>
<dbReference type="GO" id="GO:0005789">
    <property type="term" value="C:endoplasmic reticulum membrane"/>
    <property type="evidence" value="ECO:0007669"/>
    <property type="project" value="UniProtKB-SubCell"/>
</dbReference>
<evidence type="ECO:0000256" key="6">
    <source>
        <dbReference type="ARBA" id="ARBA00022692"/>
    </source>
</evidence>
<dbReference type="GO" id="GO:0052917">
    <property type="term" value="F:dol-P-Man:Man(7)GlcNAc(2)-PP-Dol alpha-1,6-mannosyltransferase activity"/>
    <property type="evidence" value="ECO:0007669"/>
    <property type="project" value="UniProtKB-EC"/>
</dbReference>
<accession>A0A4Z2I1C0</accession>
<evidence type="ECO:0000256" key="2">
    <source>
        <dbReference type="ARBA" id="ARBA00004922"/>
    </source>
</evidence>
<dbReference type="EMBL" id="SRLO01000144">
    <property type="protein sequence ID" value="TNN71856.1"/>
    <property type="molecule type" value="Genomic_DNA"/>
</dbReference>
<evidence type="ECO:0000313" key="13">
    <source>
        <dbReference type="EMBL" id="TNN71856.1"/>
    </source>
</evidence>
<comment type="subcellular location">
    <subcellularLocation>
        <location evidence="1 12">Endoplasmic reticulum membrane</location>
        <topology evidence="1 12">Multi-pass membrane protein</topology>
    </subcellularLocation>
</comment>
<keyword evidence="9 12" id="KW-0472">Membrane</keyword>
<comment type="caution">
    <text evidence="13">The sequence shown here is derived from an EMBL/GenBank/DDBJ whole genome shotgun (WGS) entry which is preliminary data.</text>
</comment>
<dbReference type="EC" id="2.4.1.-" evidence="12"/>
<dbReference type="GO" id="GO:0006487">
    <property type="term" value="P:protein N-linked glycosylation"/>
    <property type="evidence" value="ECO:0007669"/>
    <property type="project" value="TreeGrafter"/>
</dbReference>
<dbReference type="OrthoDB" id="19039at2759"/>
<feature type="transmembrane region" description="Helical" evidence="12">
    <location>
        <begin position="67"/>
        <end position="87"/>
    </location>
</feature>
<evidence type="ECO:0000256" key="10">
    <source>
        <dbReference type="ARBA" id="ARBA00044721"/>
    </source>
</evidence>
<dbReference type="UniPathway" id="UPA00378"/>
<reference evidence="13 14" key="1">
    <citation type="submission" date="2019-03" db="EMBL/GenBank/DDBJ databases">
        <title>First draft genome of Liparis tanakae, snailfish: a comprehensive survey of snailfish specific genes.</title>
        <authorList>
            <person name="Kim W."/>
            <person name="Song I."/>
            <person name="Jeong J.-H."/>
            <person name="Kim D."/>
            <person name="Kim S."/>
            <person name="Ryu S."/>
            <person name="Song J.Y."/>
            <person name="Lee S.K."/>
        </authorList>
    </citation>
    <scope>NUCLEOTIDE SEQUENCE [LARGE SCALE GENOMIC DNA]</scope>
    <source>
        <tissue evidence="13">Muscle</tissue>
    </source>
</reference>
<keyword evidence="7 12" id="KW-0256">Endoplasmic reticulum</keyword>
<feature type="transmembrane region" description="Helical" evidence="12">
    <location>
        <begin position="287"/>
        <end position="310"/>
    </location>
</feature>
<dbReference type="PANTHER" id="PTHR22760:SF1">
    <property type="entry name" value="DOL-P-MAN:MAN(7)GLCNAC(2)-PP-DOL ALPHA-1,6-MANNOSYLTRANSFERASE"/>
    <property type="match status" value="1"/>
</dbReference>
<comment type="similarity">
    <text evidence="3 12">Belongs to the glycosyltransferase 22 family.</text>
</comment>
<name>A0A4Z2I1C0_9TELE</name>
<dbReference type="Pfam" id="PF03901">
    <property type="entry name" value="Glyco_transf_22"/>
    <property type="match status" value="2"/>
</dbReference>
<dbReference type="Proteomes" id="UP000314294">
    <property type="component" value="Unassembled WGS sequence"/>
</dbReference>
<keyword evidence="6 12" id="KW-0812">Transmembrane</keyword>
<evidence type="ECO:0000256" key="11">
    <source>
        <dbReference type="ARBA" id="ARBA00048899"/>
    </source>
</evidence>
<evidence type="ECO:0000256" key="9">
    <source>
        <dbReference type="ARBA" id="ARBA00023136"/>
    </source>
</evidence>
<evidence type="ECO:0000256" key="5">
    <source>
        <dbReference type="ARBA" id="ARBA00022679"/>
    </source>
</evidence>
<comment type="pathway">
    <text evidence="2">Protein modification; protein glycosylation.</text>
</comment>
<comment type="function">
    <text evidence="10">Mannosyltransferase that operates in the biosynthetic pathway of dolichol-linked oligosaccharides, the glycan precursors employed in protein asparagine (N)-glycosylation. The assembly of dolichol-linked oligosaccharides begins on the cytosolic side of the endoplasmic reticulum membrane and finishes in its lumen. The sequential addition of sugars to dolichol pyrophosphate produces dolichol-linked oligosaccharides containing fourteen sugars, including two GlcNAcs, nine mannoses and three glucoses. Once assembled, the oligosaccharide is transferred from the lipid to nascent proteins by oligosaccharyltransferases. In the lumen of the endoplasmic reticulum, adds the eighth mannose residue in an alpha-1,6 linkage onto Man(7)GlcNAc(2)-PP-dolichol to produce Man(8)GlcNAc(2)-PP-dolichol.</text>
</comment>
<feature type="transmembrane region" description="Helical" evidence="12">
    <location>
        <begin position="208"/>
        <end position="231"/>
    </location>
</feature>
<proteinExistence type="inferred from homology"/>
<evidence type="ECO:0000256" key="1">
    <source>
        <dbReference type="ARBA" id="ARBA00004477"/>
    </source>
</evidence>